<dbReference type="PIRSF" id="PIRSF006603">
    <property type="entry name" value="DinF"/>
    <property type="match status" value="1"/>
</dbReference>
<dbReference type="InterPro" id="IPR048279">
    <property type="entry name" value="MdtK-like"/>
</dbReference>
<keyword evidence="2" id="KW-0813">Transport</keyword>
<dbReference type="PANTHER" id="PTHR42925">
    <property type="entry name" value="MULTIDRUG AND TOXIN EFFLUX PROTEIN MATE FAMILY"/>
    <property type="match status" value="1"/>
</dbReference>
<name>A0A2N5NFG3_MEDGN</name>
<feature type="transmembrane region" description="Helical" evidence="7">
    <location>
        <begin position="20"/>
        <end position="37"/>
    </location>
</feature>
<dbReference type="GO" id="GO:0015297">
    <property type="term" value="F:antiporter activity"/>
    <property type="evidence" value="ECO:0007669"/>
    <property type="project" value="InterPro"/>
</dbReference>
<evidence type="ECO:0000256" key="5">
    <source>
        <dbReference type="ARBA" id="ARBA00022989"/>
    </source>
</evidence>
<evidence type="ECO:0000313" key="9">
    <source>
        <dbReference type="Proteomes" id="UP000234849"/>
    </source>
</evidence>
<sequence length="444" mass="47757">MTAKRKTLTQLSVPICLETLLYMLSGMVDTLMLSSVSDQAVGAVGTANTYIGVFIIMFGVISSGMIAVMSQNIGAGRPGIAYQARQLGLIFNALIGIIMSIILAAFSGGMLRIVSIAPALLEPAEIYLRIVGGTCFLNALIPIFSSYLRVFGYTKHSLIGTVVGNVFNIILNSVFLFVFNWGVMGVAVATVISRVVNLIIVAGMGAVLIKAKQSPERITSRKIFAQIVKIGFPSALETALYNIAMTLIVRFMNQMDVDGMNVTARSYAVQIANFSYCVGAALAQANAIMTGWRIGAKEFEKCNRGTRKAAIYGIITATCFSVTFALVGHFIVHIFTDDIQMINLVVKLLIVDIFLEFGRVTNLVYGQALKTSGDAVFPVVLGAIFMYLFAVGGTYFLGIHMGLLAVGAYIAMAGDECARAVGMVLRWKSGKWKSKSLVELSDVS</sequence>
<gene>
    <name evidence="8" type="ORF">CDL18_12515</name>
</gene>
<evidence type="ECO:0000256" key="2">
    <source>
        <dbReference type="ARBA" id="ARBA00022448"/>
    </source>
</evidence>
<accession>A0A2N5NFG3</accession>
<evidence type="ECO:0000256" key="1">
    <source>
        <dbReference type="ARBA" id="ARBA00004651"/>
    </source>
</evidence>
<dbReference type="CDD" id="cd13134">
    <property type="entry name" value="MATE_like_8"/>
    <property type="match status" value="1"/>
</dbReference>
<feature type="transmembrane region" description="Helical" evidence="7">
    <location>
        <begin position="126"/>
        <end position="145"/>
    </location>
</feature>
<dbReference type="NCBIfam" id="TIGR00797">
    <property type="entry name" value="matE"/>
    <property type="match status" value="1"/>
</dbReference>
<feature type="transmembrane region" description="Helical" evidence="7">
    <location>
        <begin position="49"/>
        <end position="68"/>
    </location>
</feature>
<dbReference type="InterPro" id="IPR047135">
    <property type="entry name" value="YsiQ"/>
</dbReference>
<feature type="transmembrane region" description="Helical" evidence="7">
    <location>
        <begin position="376"/>
        <end position="397"/>
    </location>
</feature>
<reference evidence="8 9" key="1">
    <citation type="journal article" date="2017" name="Genome Med.">
        <title>A novel Ruminococcus gnavus clade enriched in inflammatory bowel disease patients.</title>
        <authorList>
            <person name="Hall A.B."/>
            <person name="Yassour M."/>
            <person name="Sauk J."/>
            <person name="Garner A."/>
            <person name="Jiang X."/>
            <person name="Arthur T."/>
            <person name="Lagoudas G.K."/>
            <person name="Vatanen T."/>
            <person name="Fornelos N."/>
            <person name="Wilson R."/>
            <person name="Bertha M."/>
            <person name="Cohen M."/>
            <person name="Garber J."/>
            <person name="Khalili H."/>
            <person name="Gevers D."/>
            <person name="Ananthakrishnan A.N."/>
            <person name="Kugathasan S."/>
            <person name="Lander E.S."/>
            <person name="Blainey P."/>
            <person name="Vlamakis H."/>
            <person name="Xavier R.J."/>
            <person name="Huttenhower C."/>
        </authorList>
    </citation>
    <scope>NUCLEOTIDE SEQUENCE [LARGE SCALE GENOMIC DNA]</scope>
    <source>
        <strain evidence="8 9">RJX1118</strain>
    </source>
</reference>
<dbReference type="GO" id="GO:0042910">
    <property type="term" value="F:xenobiotic transmembrane transporter activity"/>
    <property type="evidence" value="ECO:0007669"/>
    <property type="project" value="InterPro"/>
</dbReference>
<comment type="caution">
    <text evidence="8">The sequence shown here is derived from an EMBL/GenBank/DDBJ whole genome shotgun (WGS) entry which is preliminary data.</text>
</comment>
<dbReference type="EMBL" id="NIHM01000020">
    <property type="protein sequence ID" value="PLT53254.1"/>
    <property type="molecule type" value="Genomic_DNA"/>
</dbReference>
<keyword evidence="3" id="KW-1003">Cell membrane</keyword>
<dbReference type="GO" id="GO:0005886">
    <property type="term" value="C:plasma membrane"/>
    <property type="evidence" value="ECO:0007669"/>
    <property type="project" value="UniProtKB-SubCell"/>
</dbReference>
<keyword evidence="4 7" id="KW-0812">Transmembrane</keyword>
<dbReference type="PANTHER" id="PTHR42925:SF1">
    <property type="entry name" value="VIRULENCE FACTOR MVIN"/>
    <property type="match status" value="1"/>
</dbReference>
<dbReference type="Proteomes" id="UP000234849">
    <property type="component" value="Unassembled WGS sequence"/>
</dbReference>
<evidence type="ECO:0000256" key="7">
    <source>
        <dbReference type="SAM" id="Phobius"/>
    </source>
</evidence>
<evidence type="ECO:0000313" key="8">
    <source>
        <dbReference type="EMBL" id="PLT53254.1"/>
    </source>
</evidence>
<evidence type="ECO:0000256" key="3">
    <source>
        <dbReference type="ARBA" id="ARBA00022475"/>
    </source>
</evidence>
<keyword evidence="5 7" id="KW-1133">Transmembrane helix</keyword>
<feature type="transmembrane region" description="Helical" evidence="7">
    <location>
        <begin position="344"/>
        <end position="364"/>
    </location>
</feature>
<dbReference type="AlphaFoldDB" id="A0A2N5NFG3"/>
<feature type="transmembrane region" description="Helical" evidence="7">
    <location>
        <begin position="267"/>
        <end position="288"/>
    </location>
</feature>
<organism evidence="8 9">
    <name type="scientific">Mediterraneibacter gnavus</name>
    <name type="common">Ruminococcus gnavus</name>
    <dbReference type="NCBI Taxonomy" id="33038"/>
    <lineage>
        <taxon>Bacteria</taxon>
        <taxon>Bacillati</taxon>
        <taxon>Bacillota</taxon>
        <taxon>Clostridia</taxon>
        <taxon>Lachnospirales</taxon>
        <taxon>Lachnospiraceae</taxon>
        <taxon>Mediterraneibacter</taxon>
    </lineage>
</organism>
<protein>
    <submittedName>
        <fullName evidence="8">MATE family efflux transporter</fullName>
    </submittedName>
</protein>
<comment type="subcellular location">
    <subcellularLocation>
        <location evidence="1">Cell membrane</location>
        <topology evidence="1">Multi-pass membrane protein</topology>
    </subcellularLocation>
</comment>
<feature type="transmembrane region" description="Helical" evidence="7">
    <location>
        <begin position="89"/>
        <end position="114"/>
    </location>
</feature>
<dbReference type="InterPro" id="IPR002528">
    <property type="entry name" value="MATE_fam"/>
</dbReference>
<evidence type="ECO:0000256" key="6">
    <source>
        <dbReference type="ARBA" id="ARBA00023136"/>
    </source>
</evidence>
<feature type="transmembrane region" description="Helical" evidence="7">
    <location>
        <begin position="185"/>
        <end position="209"/>
    </location>
</feature>
<evidence type="ECO:0000256" key="4">
    <source>
        <dbReference type="ARBA" id="ARBA00022692"/>
    </source>
</evidence>
<proteinExistence type="predicted"/>
<dbReference type="RefSeq" id="WP_101880087.1">
    <property type="nucleotide sequence ID" value="NZ_NIHM01000020.1"/>
</dbReference>
<keyword evidence="6 7" id="KW-0472">Membrane</keyword>
<feature type="transmembrane region" description="Helical" evidence="7">
    <location>
        <begin position="157"/>
        <end position="179"/>
    </location>
</feature>
<feature type="transmembrane region" description="Helical" evidence="7">
    <location>
        <begin position="230"/>
        <end position="252"/>
    </location>
</feature>
<feature type="transmembrane region" description="Helical" evidence="7">
    <location>
        <begin position="309"/>
        <end position="332"/>
    </location>
</feature>
<dbReference type="Pfam" id="PF01554">
    <property type="entry name" value="MatE"/>
    <property type="match status" value="2"/>
</dbReference>